<dbReference type="PANTHER" id="PTHR37542">
    <property type="entry name" value="HELO DOMAIN-CONTAINING PROTEIN-RELATED"/>
    <property type="match status" value="1"/>
</dbReference>
<gene>
    <name evidence="2" type="ORF">K469DRAFT_690600</name>
</gene>
<evidence type="ECO:0008006" key="4">
    <source>
        <dbReference type="Google" id="ProtNLM"/>
    </source>
</evidence>
<sequence>MVGGFGISRPDDPEGQSPKLETEEINLDLYRHPNLHDSSPFLPRFNRQYDIYGLGVALFEIGVWDRLTRYSLSDGVQFPPIEFQQRLIKHAQIDLPLRMGADTPRSS</sequence>
<evidence type="ECO:0000256" key="1">
    <source>
        <dbReference type="SAM" id="MobiDB-lite"/>
    </source>
</evidence>
<protein>
    <recommendedName>
        <fullName evidence="4">Protein kinase domain-containing protein</fullName>
    </recommendedName>
</protein>
<dbReference type="Proteomes" id="UP000800200">
    <property type="component" value="Unassembled WGS sequence"/>
</dbReference>
<proteinExistence type="predicted"/>
<dbReference type="EMBL" id="ML994646">
    <property type="protein sequence ID" value="KAF2182883.1"/>
    <property type="molecule type" value="Genomic_DNA"/>
</dbReference>
<name>A0A6A6DV18_9PEZI</name>
<evidence type="ECO:0000313" key="2">
    <source>
        <dbReference type="EMBL" id="KAF2182883.1"/>
    </source>
</evidence>
<reference evidence="2" key="1">
    <citation type="journal article" date="2020" name="Stud. Mycol.">
        <title>101 Dothideomycetes genomes: a test case for predicting lifestyles and emergence of pathogens.</title>
        <authorList>
            <person name="Haridas S."/>
            <person name="Albert R."/>
            <person name="Binder M."/>
            <person name="Bloem J."/>
            <person name="Labutti K."/>
            <person name="Salamov A."/>
            <person name="Andreopoulos B."/>
            <person name="Baker S."/>
            <person name="Barry K."/>
            <person name="Bills G."/>
            <person name="Bluhm B."/>
            <person name="Cannon C."/>
            <person name="Castanera R."/>
            <person name="Culley D."/>
            <person name="Daum C."/>
            <person name="Ezra D."/>
            <person name="Gonzalez J."/>
            <person name="Henrissat B."/>
            <person name="Kuo A."/>
            <person name="Liang C."/>
            <person name="Lipzen A."/>
            <person name="Lutzoni F."/>
            <person name="Magnuson J."/>
            <person name="Mondo S."/>
            <person name="Nolan M."/>
            <person name="Ohm R."/>
            <person name="Pangilinan J."/>
            <person name="Park H.-J."/>
            <person name="Ramirez L."/>
            <person name="Alfaro M."/>
            <person name="Sun H."/>
            <person name="Tritt A."/>
            <person name="Yoshinaga Y."/>
            <person name="Zwiers L.-H."/>
            <person name="Turgeon B."/>
            <person name="Goodwin S."/>
            <person name="Spatafora J."/>
            <person name="Crous P."/>
            <person name="Grigoriev I."/>
        </authorList>
    </citation>
    <scope>NUCLEOTIDE SEQUENCE</scope>
    <source>
        <strain evidence="2">CBS 207.26</strain>
    </source>
</reference>
<keyword evidence="3" id="KW-1185">Reference proteome</keyword>
<organism evidence="2 3">
    <name type="scientific">Zopfia rhizophila CBS 207.26</name>
    <dbReference type="NCBI Taxonomy" id="1314779"/>
    <lineage>
        <taxon>Eukaryota</taxon>
        <taxon>Fungi</taxon>
        <taxon>Dikarya</taxon>
        <taxon>Ascomycota</taxon>
        <taxon>Pezizomycotina</taxon>
        <taxon>Dothideomycetes</taxon>
        <taxon>Dothideomycetes incertae sedis</taxon>
        <taxon>Zopfiaceae</taxon>
        <taxon>Zopfia</taxon>
    </lineage>
</organism>
<feature type="region of interest" description="Disordered" evidence="1">
    <location>
        <begin position="1"/>
        <end position="21"/>
    </location>
</feature>
<dbReference type="OrthoDB" id="1911848at2759"/>
<dbReference type="AlphaFoldDB" id="A0A6A6DV18"/>
<accession>A0A6A6DV18</accession>
<evidence type="ECO:0000313" key="3">
    <source>
        <dbReference type="Proteomes" id="UP000800200"/>
    </source>
</evidence>
<dbReference type="PANTHER" id="PTHR37542:SF3">
    <property type="entry name" value="PRION-INHIBITION AND PROPAGATION HELO DOMAIN-CONTAINING PROTEIN"/>
    <property type="match status" value="1"/>
</dbReference>